<keyword evidence="3" id="KW-1185">Reference proteome</keyword>
<evidence type="ECO:0000256" key="1">
    <source>
        <dbReference type="SAM" id="Coils"/>
    </source>
</evidence>
<evidence type="ECO:0000313" key="2">
    <source>
        <dbReference type="EMBL" id="KAF2669744.1"/>
    </source>
</evidence>
<gene>
    <name evidence="2" type="ORF">BT63DRAFT_479528</name>
</gene>
<accession>A0A6A6UFT1</accession>
<proteinExistence type="predicted"/>
<keyword evidence="1" id="KW-0175">Coiled coil</keyword>
<reference evidence="2" key="1">
    <citation type="journal article" date="2020" name="Stud. Mycol.">
        <title>101 Dothideomycetes genomes: a test case for predicting lifestyles and emergence of pathogens.</title>
        <authorList>
            <person name="Haridas S."/>
            <person name="Albert R."/>
            <person name="Binder M."/>
            <person name="Bloem J."/>
            <person name="Labutti K."/>
            <person name="Salamov A."/>
            <person name="Andreopoulos B."/>
            <person name="Baker S."/>
            <person name="Barry K."/>
            <person name="Bills G."/>
            <person name="Bluhm B."/>
            <person name="Cannon C."/>
            <person name="Castanera R."/>
            <person name="Culley D."/>
            <person name="Daum C."/>
            <person name="Ezra D."/>
            <person name="Gonzalez J."/>
            <person name="Henrissat B."/>
            <person name="Kuo A."/>
            <person name="Liang C."/>
            <person name="Lipzen A."/>
            <person name="Lutzoni F."/>
            <person name="Magnuson J."/>
            <person name="Mondo S."/>
            <person name="Nolan M."/>
            <person name="Ohm R."/>
            <person name="Pangilinan J."/>
            <person name="Park H.-J."/>
            <person name="Ramirez L."/>
            <person name="Alfaro M."/>
            <person name="Sun H."/>
            <person name="Tritt A."/>
            <person name="Yoshinaga Y."/>
            <person name="Zwiers L.-H."/>
            <person name="Turgeon B."/>
            <person name="Goodwin S."/>
            <person name="Spatafora J."/>
            <person name="Crous P."/>
            <person name="Grigoriev I."/>
        </authorList>
    </citation>
    <scope>NUCLEOTIDE SEQUENCE</scope>
    <source>
        <strain evidence="2">CBS 115976</strain>
    </source>
</reference>
<sequence length="423" mass="47593">MWSRNTRRRVISLLNNVLRKPALANCISSLEFSSDNSLDWLHEEHIPISIPVDGFNLSLAVQTISGSGLPFIQQWIQQLFGGEGDAFLALLLLKLHGLKHLVISTRYFTSEVLSLFLRAALCVPGTCGPAAFQNLSEVTYKIRGRYRRLATQYRCVCGQGAADTLPFFCLSSITRLSISLDNPESLDWPILSTSNPSMLTSLDLHLVRESHLLGLLSMTPKLKYLKWTLFFCDTRRRKHPIQPTNTLLVELDKVSAALEQVRDTLQDLEIAVEVQHIESYLEAPNLRLNGTLRSLTTLPRLTVLKIPPEFLFASLSIESALPLKLVVPNHIETLVLTDDLADQEFDEWDGWALYDSISDWLQDGAATNSALRDIQFTLVGDPENPFYMDWPLDARQQLGYLAHEYGVKAEVLFGSSGYYGKDI</sequence>
<dbReference type="AlphaFoldDB" id="A0A6A6UFT1"/>
<dbReference type="OrthoDB" id="3705926at2759"/>
<protein>
    <recommendedName>
        <fullName evidence="4">F-box domain-containing protein</fullName>
    </recommendedName>
</protein>
<evidence type="ECO:0000313" key="3">
    <source>
        <dbReference type="Proteomes" id="UP000799302"/>
    </source>
</evidence>
<organism evidence="2 3">
    <name type="scientific">Microthyrium microscopicum</name>
    <dbReference type="NCBI Taxonomy" id="703497"/>
    <lineage>
        <taxon>Eukaryota</taxon>
        <taxon>Fungi</taxon>
        <taxon>Dikarya</taxon>
        <taxon>Ascomycota</taxon>
        <taxon>Pezizomycotina</taxon>
        <taxon>Dothideomycetes</taxon>
        <taxon>Dothideomycetes incertae sedis</taxon>
        <taxon>Microthyriales</taxon>
        <taxon>Microthyriaceae</taxon>
        <taxon>Microthyrium</taxon>
    </lineage>
</organism>
<feature type="coiled-coil region" evidence="1">
    <location>
        <begin position="251"/>
        <end position="278"/>
    </location>
</feature>
<dbReference type="Proteomes" id="UP000799302">
    <property type="component" value="Unassembled WGS sequence"/>
</dbReference>
<evidence type="ECO:0008006" key="4">
    <source>
        <dbReference type="Google" id="ProtNLM"/>
    </source>
</evidence>
<name>A0A6A6UFT1_9PEZI</name>
<dbReference type="EMBL" id="MU004235">
    <property type="protein sequence ID" value="KAF2669744.1"/>
    <property type="molecule type" value="Genomic_DNA"/>
</dbReference>